<sequence>MRHGFAYVQLQVYFTLLVLILGGSMLALGNILRRDLAWQQRLQETVLVQNVLDKMVEDIKYADTVAVYADRVLLTRDGADYVYLLNNQRLARRKDAYLYLTPAGLALQSLSADYQNGLLEIVLHGGKGQAWTRLARR</sequence>
<evidence type="ECO:0000313" key="2">
    <source>
        <dbReference type="EMBL" id="GBR75608.1"/>
    </source>
</evidence>
<dbReference type="AlphaFoldDB" id="A0A388TFS4"/>
<feature type="transmembrane region" description="Helical" evidence="1">
    <location>
        <begin position="12"/>
        <end position="32"/>
    </location>
</feature>
<name>A0A388TFS4_9BACT</name>
<keyword evidence="1" id="KW-0812">Transmembrane</keyword>
<keyword evidence="1" id="KW-0472">Membrane</keyword>
<keyword evidence="3" id="KW-1185">Reference proteome</keyword>
<comment type="caution">
    <text evidence="2">The sequence shown here is derived from an EMBL/GenBank/DDBJ whole genome shotgun (WGS) entry which is preliminary data.</text>
</comment>
<organism evidence="2 3">
    <name type="scientific">Candidatus Termititenax persephonae</name>
    <dbReference type="NCBI Taxonomy" id="2218525"/>
    <lineage>
        <taxon>Bacteria</taxon>
        <taxon>Bacillati</taxon>
        <taxon>Candidatus Margulisiibacteriota</taxon>
        <taxon>Candidatus Termititenacia</taxon>
        <taxon>Candidatus Termititenacales</taxon>
        <taxon>Candidatus Termititenacaceae</taxon>
        <taxon>Candidatus Termititenax</taxon>
    </lineage>
</organism>
<proteinExistence type="predicted"/>
<dbReference type="EMBL" id="BGZO01000004">
    <property type="protein sequence ID" value="GBR75608.1"/>
    <property type="molecule type" value="Genomic_DNA"/>
</dbReference>
<dbReference type="Proteomes" id="UP000275925">
    <property type="component" value="Unassembled WGS sequence"/>
</dbReference>
<accession>A0A388TFS4</accession>
<keyword evidence="1" id="KW-1133">Transmembrane helix</keyword>
<evidence type="ECO:0000313" key="3">
    <source>
        <dbReference type="Proteomes" id="UP000275925"/>
    </source>
</evidence>
<evidence type="ECO:0000256" key="1">
    <source>
        <dbReference type="SAM" id="Phobius"/>
    </source>
</evidence>
<protein>
    <submittedName>
        <fullName evidence="2">Uncharacterized protein</fullName>
    </submittedName>
</protein>
<gene>
    <name evidence="2" type="ORF">NO2_0265</name>
</gene>
<reference evidence="2 3" key="1">
    <citation type="journal article" date="2019" name="ISME J.">
        <title>Genome analyses of uncultured TG2/ZB3 bacteria in 'Margulisbacteria' specifically attached to ectosymbiotic spirochetes of protists in the termite gut.</title>
        <authorList>
            <person name="Utami Y.D."/>
            <person name="Kuwahara H."/>
            <person name="Igai K."/>
            <person name="Murakami T."/>
            <person name="Sugaya K."/>
            <person name="Morikawa T."/>
            <person name="Nagura Y."/>
            <person name="Yuki M."/>
            <person name="Deevong P."/>
            <person name="Inoue T."/>
            <person name="Kihara K."/>
            <person name="Lo N."/>
            <person name="Yamada A."/>
            <person name="Ohkuma M."/>
            <person name="Hongoh Y."/>
        </authorList>
    </citation>
    <scope>NUCLEOTIDE SEQUENCE [LARGE SCALE GENOMIC DNA]</scope>
    <source>
        <strain evidence="2">NkOx7-02</strain>
    </source>
</reference>